<dbReference type="OrthoDB" id="5805263at2759"/>
<sequence>MVTYEDSKLTAPGLEISSFTYRAVMNRSRKGDSSLASKDELQDKRALRFSDDVYRQPRNPYSWMYTMFDKRARNPYSWMNE</sequence>
<proteinExistence type="predicted"/>
<dbReference type="AlphaFoldDB" id="A0A016WXM8"/>
<keyword evidence="2" id="KW-1185">Reference proteome</keyword>
<protein>
    <submittedName>
        <fullName evidence="1">Uncharacterized protein</fullName>
    </submittedName>
</protein>
<gene>
    <name evidence="1" type="primary">Acey_s0474.g2120</name>
    <name evidence="1" type="ORF">Y032_0474g2120</name>
</gene>
<dbReference type="EMBL" id="JARK01000074">
    <property type="protein sequence ID" value="EYC44017.1"/>
    <property type="molecule type" value="Genomic_DNA"/>
</dbReference>
<evidence type="ECO:0000313" key="1">
    <source>
        <dbReference type="EMBL" id="EYC44017.1"/>
    </source>
</evidence>
<evidence type="ECO:0000313" key="2">
    <source>
        <dbReference type="Proteomes" id="UP000024635"/>
    </source>
</evidence>
<comment type="caution">
    <text evidence="1">The sequence shown here is derived from an EMBL/GenBank/DDBJ whole genome shotgun (WGS) entry which is preliminary data.</text>
</comment>
<organism evidence="1 2">
    <name type="scientific">Ancylostoma ceylanicum</name>
    <dbReference type="NCBI Taxonomy" id="53326"/>
    <lineage>
        <taxon>Eukaryota</taxon>
        <taxon>Metazoa</taxon>
        <taxon>Ecdysozoa</taxon>
        <taxon>Nematoda</taxon>
        <taxon>Chromadorea</taxon>
        <taxon>Rhabditida</taxon>
        <taxon>Rhabditina</taxon>
        <taxon>Rhabditomorpha</taxon>
        <taxon>Strongyloidea</taxon>
        <taxon>Ancylostomatidae</taxon>
        <taxon>Ancylostomatinae</taxon>
        <taxon>Ancylostoma</taxon>
    </lineage>
</organism>
<reference evidence="2" key="1">
    <citation type="journal article" date="2015" name="Nat. Genet.">
        <title>The genome and transcriptome of the zoonotic hookworm Ancylostoma ceylanicum identify infection-specific gene families.</title>
        <authorList>
            <person name="Schwarz E.M."/>
            <person name="Hu Y."/>
            <person name="Antoshechkin I."/>
            <person name="Miller M.M."/>
            <person name="Sternberg P.W."/>
            <person name="Aroian R.V."/>
        </authorList>
    </citation>
    <scope>NUCLEOTIDE SEQUENCE</scope>
    <source>
        <strain evidence="2">HY135</strain>
    </source>
</reference>
<accession>A0A016WXM8</accession>
<name>A0A016WXM8_9BILA</name>
<dbReference type="Proteomes" id="UP000024635">
    <property type="component" value="Unassembled WGS sequence"/>
</dbReference>